<dbReference type="Proteomes" id="UP001055879">
    <property type="component" value="Linkage Group LG08"/>
</dbReference>
<name>A0ACB9ABY9_ARCLA</name>
<reference evidence="1 2" key="2">
    <citation type="journal article" date="2022" name="Mol. Ecol. Resour.">
        <title>The genomes of chicory, endive, great burdock and yacon provide insights into Asteraceae paleo-polyploidization history and plant inulin production.</title>
        <authorList>
            <person name="Fan W."/>
            <person name="Wang S."/>
            <person name="Wang H."/>
            <person name="Wang A."/>
            <person name="Jiang F."/>
            <person name="Liu H."/>
            <person name="Zhao H."/>
            <person name="Xu D."/>
            <person name="Zhang Y."/>
        </authorList>
    </citation>
    <scope>NUCLEOTIDE SEQUENCE [LARGE SCALE GENOMIC DNA]</scope>
    <source>
        <strain evidence="2">cv. Niubang</strain>
    </source>
</reference>
<comment type="caution">
    <text evidence="1">The sequence shown here is derived from an EMBL/GenBank/DDBJ whole genome shotgun (WGS) entry which is preliminary data.</text>
</comment>
<sequence length="79" mass="8906">MSPLVSSALECGLVYSFLLPVFYQGFCVGVVECSRSSPCQLLEGFNELNIALESVGFKTFHVRERLPFKVSFYKNSYII</sequence>
<keyword evidence="2" id="KW-1185">Reference proteome</keyword>
<protein>
    <submittedName>
        <fullName evidence="1">Uncharacterized protein</fullName>
    </submittedName>
</protein>
<dbReference type="EMBL" id="CM042054">
    <property type="protein sequence ID" value="KAI3707130.1"/>
    <property type="molecule type" value="Genomic_DNA"/>
</dbReference>
<evidence type="ECO:0000313" key="1">
    <source>
        <dbReference type="EMBL" id="KAI3707130.1"/>
    </source>
</evidence>
<reference evidence="2" key="1">
    <citation type="journal article" date="2022" name="Mol. Ecol. Resour.">
        <title>The genomes of chicory, endive, great burdock and yacon provide insights into Asteraceae palaeo-polyploidization history and plant inulin production.</title>
        <authorList>
            <person name="Fan W."/>
            <person name="Wang S."/>
            <person name="Wang H."/>
            <person name="Wang A."/>
            <person name="Jiang F."/>
            <person name="Liu H."/>
            <person name="Zhao H."/>
            <person name="Xu D."/>
            <person name="Zhang Y."/>
        </authorList>
    </citation>
    <scope>NUCLEOTIDE SEQUENCE [LARGE SCALE GENOMIC DNA]</scope>
    <source>
        <strain evidence="2">cv. Niubang</strain>
    </source>
</reference>
<accession>A0ACB9ABY9</accession>
<organism evidence="1 2">
    <name type="scientific">Arctium lappa</name>
    <name type="common">Greater burdock</name>
    <name type="synonym">Lappa major</name>
    <dbReference type="NCBI Taxonomy" id="4217"/>
    <lineage>
        <taxon>Eukaryota</taxon>
        <taxon>Viridiplantae</taxon>
        <taxon>Streptophyta</taxon>
        <taxon>Embryophyta</taxon>
        <taxon>Tracheophyta</taxon>
        <taxon>Spermatophyta</taxon>
        <taxon>Magnoliopsida</taxon>
        <taxon>eudicotyledons</taxon>
        <taxon>Gunneridae</taxon>
        <taxon>Pentapetalae</taxon>
        <taxon>asterids</taxon>
        <taxon>campanulids</taxon>
        <taxon>Asterales</taxon>
        <taxon>Asteraceae</taxon>
        <taxon>Carduoideae</taxon>
        <taxon>Cardueae</taxon>
        <taxon>Arctiinae</taxon>
        <taxon>Arctium</taxon>
    </lineage>
</organism>
<evidence type="ECO:0000313" key="2">
    <source>
        <dbReference type="Proteomes" id="UP001055879"/>
    </source>
</evidence>
<proteinExistence type="predicted"/>
<gene>
    <name evidence="1" type="ORF">L6452_25375</name>
</gene>